<evidence type="ECO:0000259" key="3">
    <source>
        <dbReference type="PROSITE" id="PS50211"/>
    </source>
</evidence>
<feature type="domain" description="UDENN" evidence="3">
    <location>
        <begin position="8"/>
        <end position="515"/>
    </location>
</feature>
<feature type="compositionally biased region" description="Acidic residues" evidence="2">
    <location>
        <begin position="131"/>
        <end position="150"/>
    </location>
</feature>
<evidence type="ECO:0000256" key="2">
    <source>
        <dbReference type="SAM" id="MobiDB-lite"/>
    </source>
</evidence>
<dbReference type="Gene3D" id="3.40.50.11500">
    <property type="match status" value="1"/>
</dbReference>
<evidence type="ECO:0000313" key="4">
    <source>
        <dbReference type="EMBL" id="KAJ3448404.1"/>
    </source>
</evidence>
<dbReference type="AlphaFoldDB" id="A0AAV8A834"/>
<comment type="similarity">
    <text evidence="1">Belongs to the DENND6 family.</text>
</comment>
<dbReference type="PROSITE" id="PS50211">
    <property type="entry name" value="DENN"/>
    <property type="match status" value="1"/>
</dbReference>
<dbReference type="PANTHER" id="PTHR13677:SF0">
    <property type="entry name" value="LD41638P"/>
    <property type="match status" value="1"/>
</dbReference>
<proteinExistence type="inferred from homology"/>
<feature type="region of interest" description="Disordered" evidence="2">
    <location>
        <begin position="84"/>
        <end position="156"/>
    </location>
</feature>
<organism evidence="4 5">
    <name type="scientific">Anaeramoeba flamelloides</name>
    <dbReference type="NCBI Taxonomy" id="1746091"/>
    <lineage>
        <taxon>Eukaryota</taxon>
        <taxon>Metamonada</taxon>
        <taxon>Anaeramoebidae</taxon>
        <taxon>Anaeramoeba</taxon>
    </lineage>
</organism>
<evidence type="ECO:0000313" key="5">
    <source>
        <dbReference type="Proteomes" id="UP001146793"/>
    </source>
</evidence>
<feature type="compositionally biased region" description="Basic and acidic residues" evidence="2">
    <location>
        <begin position="107"/>
        <end position="124"/>
    </location>
</feature>
<accession>A0AAV8A834</accession>
<reference evidence="4" key="1">
    <citation type="submission" date="2022-08" db="EMBL/GenBank/DDBJ databases">
        <title>Novel sulphate-reducing endosymbionts in the free-living metamonad Anaeramoeba.</title>
        <authorList>
            <person name="Jerlstrom-Hultqvist J."/>
            <person name="Cepicka I."/>
            <person name="Gallot-Lavallee L."/>
            <person name="Salas-Leiva D."/>
            <person name="Curtis B.A."/>
            <person name="Zahonova K."/>
            <person name="Pipaliya S."/>
            <person name="Dacks J."/>
            <person name="Roger A.J."/>
        </authorList>
    </citation>
    <scope>NUCLEOTIDE SEQUENCE</scope>
    <source>
        <strain evidence="4">Busselton2</strain>
    </source>
</reference>
<dbReference type="InterPro" id="IPR037516">
    <property type="entry name" value="Tripartite_DENN"/>
</dbReference>
<name>A0AAV8A834_9EUKA</name>
<dbReference type="InterPro" id="IPR024224">
    <property type="entry name" value="DENND6"/>
</dbReference>
<dbReference type="EMBL" id="JANTQA010000015">
    <property type="protein sequence ID" value="KAJ3448404.1"/>
    <property type="molecule type" value="Genomic_DNA"/>
</dbReference>
<feature type="compositionally biased region" description="Acidic residues" evidence="2">
    <location>
        <begin position="94"/>
        <end position="106"/>
    </location>
</feature>
<protein>
    <submittedName>
        <fullName evidence="4">Dennd6a-like protein</fullName>
    </submittedName>
</protein>
<dbReference type="Proteomes" id="UP001146793">
    <property type="component" value="Unassembled WGS sequence"/>
</dbReference>
<evidence type="ECO:0000256" key="1">
    <source>
        <dbReference type="ARBA" id="ARBA00007159"/>
    </source>
</evidence>
<dbReference type="PANTHER" id="PTHR13677">
    <property type="entry name" value="LD41638P"/>
    <property type="match status" value="1"/>
</dbReference>
<dbReference type="GO" id="GO:0055037">
    <property type="term" value="C:recycling endosome"/>
    <property type="evidence" value="ECO:0007669"/>
    <property type="project" value="TreeGrafter"/>
</dbReference>
<dbReference type="GO" id="GO:0005085">
    <property type="term" value="F:guanyl-nucleotide exchange factor activity"/>
    <property type="evidence" value="ECO:0007669"/>
    <property type="project" value="InterPro"/>
</dbReference>
<sequence>MQIEEWVKCVCYFEYHSSLENQLIHIYPTVDFTQNELKSLFSLSFPRVAGHVVDQFYSFTLQRGENILHGYVYYDSTPSNLPPPTLSLWSSTSSEEDTDNGYEEDEKEKKKDELKEMSEEEKNGKQNFEQDNWDLIDSESESESDPDPDPEEKCGKELIQSGGRSVVILSEHPWESLFFRLLEELGPEILDDPGKLEEWYDFIAESYPKKLEIDHCYSDFPLTQEQKLRVFVPGEAKSIFENSGEVLCYQEYMGLDLDVASLLSSCFNEFWKLWQLVITGEPIVVFSPQPEICSQVVRVLCSLIYPFQYQGLVIPYFTKYDSNWNKISSIDFSPQSILPKHHPKRKSIIIGTTDYELGSNELYYWPNHLFIGVPEKEIEKKKKRRDRVKEGLFMDSKPVVLVHKKMLKWLNKIQKNVSRDQEYSQKSIAIRDYFFSFTNDFTTPLEEYINTLLPNFAEFEPFYSRIVIEGFNENEYIKNFVDNPKKTPFEKHEVSDCGHLYRKFIHTKTFQVWYQKKRDMCSEVFWNFWRKSVSHIDVQELFKEGDDPEKINIFMRLNKRLNVAIQYDDWVLYDKYFQLMQDILELLPKEFSLNLKKILKEKKEMKSDRIKELNDNKNNNK</sequence>
<comment type="caution">
    <text evidence="4">The sequence shown here is derived from an EMBL/GenBank/DDBJ whole genome shotgun (WGS) entry which is preliminary data.</text>
</comment>
<gene>
    <name evidence="4" type="ORF">M0812_00883</name>
</gene>
<dbReference type="InterPro" id="IPR043153">
    <property type="entry name" value="DENN_C"/>
</dbReference>